<dbReference type="InterPro" id="IPR021457">
    <property type="entry name" value="DUF3108"/>
</dbReference>
<comment type="caution">
    <text evidence="1">The sequence shown here is derived from an EMBL/GenBank/DDBJ whole genome shotgun (WGS) entry which is preliminary data.</text>
</comment>
<dbReference type="EMBL" id="JAGSPJ010000005">
    <property type="protein sequence ID" value="MBR7800721.1"/>
    <property type="molecule type" value="Genomic_DNA"/>
</dbReference>
<organism evidence="1 2">
    <name type="scientific">Undibacterium fentianense</name>
    <dbReference type="NCBI Taxonomy" id="2828728"/>
    <lineage>
        <taxon>Bacteria</taxon>
        <taxon>Pseudomonadati</taxon>
        <taxon>Pseudomonadota</taxon>
        <taxon>Betaproteobacteria</taxon>
        <taxon>Burkholderiales</taxon>
        <taxon>Oxalobacteraceae</taxon>
        <taxon>Undibacterium</taxon>
    </lineage>
</organism>
<dbReference type="RefSeq" id="WP_212675865.1">
    <property type="nucleotide sequence ID" value="NZ_JAGSPJ010000005.1"/>
</dbReference>
<reference evidence="1" key="1">
    <citation type="submission" date="2021-04" db="EMBL/GenBank/DDBJ databases">
        <title>novel species isolated from subtropical streams in China.</title>
        <authorList>
            <person name="Lu H."/>
        </authorList>
    </citation>
    <scope>NUCLEOTIDE SEQUENCE</scope>
    <source>
        <strain evidence="1">FT137W</strain>
    </source>
</reference>
<accession>A0A941E3B7</accession>
<proteinExistence type="predicted"/>
<dbReference type="Pfam" id="PF11306">
    <property type="entry name" value="DUF3108"/>
    <property type="match status" value="1"/>
</dbReference>
<dbReference type="Proteomes" id="UP000678545">
    <property type="component" value="Unassembled WGS sequence"/>
</dbReference>
<protein>
    <submittedName>
        <fullName evidence="1">DUF3108 domain-containing protein</fullName>
    </submittedName>
</protein>
<evidence type="ECO:0000313" key="2">
    <source>
        <dbReference type="Proteomes" id="UP000678545"/>
    </source>
</evidence>
<gene>
    <name evidence="1" type="ORF">KDM90_11990</name>
</gene>
<dbReference type="AlphaFoldDB" id="A0A941E3B7"/>
<keyword evidence="2" id="KW-1185">Reference proteome</keyword>
<sequence>MSRIKALFHLSKKSIQPAKTSVQTWLHFPTLSLLLCVYAASLSCHASAQNWNLAPNVELVYSLKSSQKGIPVSGEAKISWKWSESSETGKQYQLSSETKVALFGKILQSRSQGQIKTSGLSPERFSEKRFRRNETITYFDRQTKTLRFSESDLHYPLQGGEQDRLSVTWQLVGFARAAGEQVQIGKEWNMLVAGTRDADPWSFKVLDFDKLDTAIGELKVMHIRKAPPADAQGQQLDLWLATELDYYPVRIRFQDGNGDLLEQKIISVQR</sequence>
<name>A0A941E3B7_9BURK</name>
<evidence type="ECO:0000313" key="1">
    <source>
        <dbReference type="EMBL" id="MBR7800721.1"/>
    </source>
</evidence>